<feature type="transmembrane region" description="Helical" evidence="1">
    <location>
        <begin position="50"/>
        <end position="70"/>
    </location>
</feature>
<keyword evidence="1" id="KW-0472">Membrane</keyword>
<organism evidence="2 3">
    <name type="scientific">Thermalbibacter longus</name>
    <dbReference type="NCBI Taxonomy" id="2951981"/>
    <lineage>
        <taxon>Bacteria</taxon>
        <taxon>Pseudomonadati</taxon>
        <taxon>Thermomicrobiota</taxon>
        <taxon>Thermomicrobia</taxon>
        <taxon>Thermomicrobiales</taxon>
        <taxon>Thermomicrobiaceae</taxon>
        <taxon>Thermalbibacter</taxon>
    </lineage>
</organism>
<feature type="transmembrane region" description="Helical" evidence="1">
    <location>
        <begin position="20"/>
        <end position="44"/>
    </location>
</feature>
<feature type="transmembrane region" description="Helical" evidence="1">
    <location>
        <begin position="231"/>
        <end position="254"/>
    </location>
</feature>
<dbReference type="AlphaFoldDB" id="A0AA41WF96"/>
<evidence type="ECO:0000313" key="3">
    <source>
        <dbReference type="Proteomes" id="UP001165306"/>
    </source>
</evidence>
<sequence>MSLGLYRLVAIETRRNAGVWLVVAIPLVSWWLLSAWGWVAILWSSTNEQLQAAVAPFAVPAVAGVAAWMAGRDRRRGIEDLLDSTPAPPAAREIALWAATAAWGVLAYATFAAFMMARTALSATWGGPDLWRVAIVLAAILAGAAWGSLIGRQIPSRLTPPLVTVGVLGSMLFLANYRVPAASGGSNPSWVNYLAPDKTTPETAPWQMLLYTGLTVAALAGSALRRRRAVLYLVALGIAALLALAGAVMVWGSWPRYDPATGLMRDGWGRPITSPTLEAVQPVCRGAPVSVCVHPQYLPLLDEAVEEANRLVEPLLGLPGVPMRAEEDDAGFVGGGSSSLLEVGNQGWLSVAAFADDLVADPESRVDGAIVNEAQLAIRIWLIERARIRHAHTLGCHEGIPAIVTEDSWRPLHEFVPGSSNLDGMPTPQICQAVERFSRLSPAEQRDWLEAHYADLRAGRLALDDLP</sequence>
<feature type="transmembrane region" description="Helical" evidence="1">
    <location>
        <begin position="130"/>
        <end position="150"/>
    </location>
</feature>
<keyword evidence="1" id="KW-0812">Transmembrane</keyword>
<dbReference type="RefSeq" id="WP_284057297.1">
    <property type="nucleotide sequence ID" value="NZ_JAMSLR010000006.1"/>
</dbReference>
<name>A0AA41WF96_9BACT</name>
<dbReference type="EMBL" id="JAMSLR010000006">
    <property type="protein sequence ID" value="MCM8749514.1"/>
    <property type="molecule type" value="Genomic_DNA"/>
</dbReference>
<proteinExistence type="predicted"/>
<dbReference type="Proteomes" id="UP001165306">
    <property type="component" value="Unassembled WGS sequence"/>
</dbReference>
<feature type="transmembrane region" description="Helical" evidence="1">
    <location>
        <begin position="94"/>
        <end position="118"/>
    </location>
</feature>
<evidence type="ECO:0000313" key="2">
    <source>
        <dbReference type="EMBL" id="MCM8749514.1"/>
    </source>
</evidence>
<evidence type="ECO:0000256" key="1">
    <source>
        <dbReference type="SAM" id="Phobius"/>
    </source>
</evidence>
<comment type="caution">
    <text evidence="2">The sequence shown here is derived from an EMBL/GenBank/DDBJ whole genome shotgun (WGS) entry which is preliminary data.</text>
</comment>
<feature type="transmembrane region" description="Helical" evidence="1">
    <location>
        <begin position="204"/>
        <end position="224"/>
    </location>
</feature>
<keyword evidence="3" id="KW-1185">Reference proteome</keyword>
<reference evidence="2" key="1">
    <citation type="submission" date="2022-06" db="EMBL/GenBank/DDBJ databases">
        <title>CFH 74404 Thermomicrobiaceae sp.</title>
        <authorList>
            <person name="Ming H."/>
            <person name="Li W.-J."/>
            <person name="Zhao Z."/>
        </authorList>
    </citation>
    <scope>NUCLEOTIDE SEQUENCE</scope>
    <source>
        <strain evidence="2">CFH 74404</strain>
    </source>
</reference>
<protein>
    <submittedName>
        <fullName evidence="2">Uncharacterized protein</fullName>
    </submittedName>
</protein>
<keyword evidence="1" id="KW-1133">Transmembrane helix</keyword>
<accession>A0AA41WF96</accession>
<gene>
    <name evidence="2" type="ORF">NET02_10175</name>
</gene>
<feature type="transmembrane region" description="Helical" evidence="1">
    <location>
        <begin position="162"/>
        <end position="179"/>
    </location>
</feature>